<dbReference type="AlphaFoldDB" id="A0AAD7D1S8"/>
<accession>A0AAD7D1S8</accession>
<sequence length="212" mass="22750">MAELISLMKEQLGVIQRIDQRQAALGLFSAIVTAFLVDSLTGLQQDETIRTNELLANLTEIMIQLSAGASLSTLKFAAPVPFQPDPLDVRLNSNGSFSLILSLSIATLAVACRGFVNMTTLCTHTKAVHKVIGINTRWKAANKMVGPTLEVILQLLVIPVILFVAGLLDSVFSTILSLEVLPVPVVAPSTLFLFFVADVVAFLAFTLLDGSI</sequence>
<organism evidence="3 4">
    <name type="scientific">Mycena rosella</name>
    <name type="common">Pink bonnet</name>
    <name type="synonym">Agaricus rosellus</name>
    <dbReference type="NCBI Taxonomy" id="1033263"/>
    <lineage>
        <taxon>Eukaryota</taxon>
        <taxon>Fungi</taxon>
        <taxon>Dikarya</taxon>
        <taxon>Basidiomycota</taxon>
        <taxon>Agaricomycotina</taxon>
        <taxon>Agaricomycetes</taxon>
        <taxon>Agaricomycetidae</taxon>
        <taxon>Agaricales</taxon>
        <taxon>Marasmiineae</taxon>
        <taxon>Mycenaceae</taxon>
        <taxon>Mycena</taxon>
    </lineage>
</organism>
<feature type="transmembrane region" description="Helical" evidence="1">
    <location>
        <begin position="185"/>
        <end position="208"/>
    </location>
</feature>
<feature type="domain" description="DUF6535" evidence="2">
    <location>
        <begin position="25"/>
        <end position="172"/>
    </location>
</feature>
<feature type="transmembrane region" description="Helical" evidence="1">
    <location>
        <begin position="97"/>
        <end position="116"/>
    </location>
</feature>
<dbReference type="Proteomes" id="UP001221757">
    <property type="component" value="Unassembled WGS sequence"/>
</dbReference>
<name>A0AAD7D1S8_MYCRO</name>
<feature type="transmembrane region" description="Helical" evidence="1">
    <location>
        <begin position="151"/>
        <end position="173"/>
    </location>
</feature>
<gene>
    <name evidence="3" type="ORF">B0H17DRAFT_1208100</name>
</gene>
<keyword evidence="1" id="KW-0472">Membrane</keyword>
<keyword evidence="1" id="KW-0812">Transmembrane</keyword>
<proteinExistence type="predicted"/>
<evidence type="ECO:0000313" key="3">
    <source>
        <dbReference type="EMBL" id="KAJ7674292.1"/>
    </source>
</evidence>
<evidence type="ECO:0000256" key="1">
    <source>
        <dbReference type="SAM" id="Phobius"/>
    </source>
</evidence>
<feature type="transmembrane region" description="Helical" evidence="1">
    <location>
        <begin position="23"/>
        <end position="43"/>
    </location>
</feature>
<keyword evidence="4" id="KW-1185">Reference proteome</keyword>
<protein>
    <recommendedName>
        <fullName evidence="2">DUF6535 domain-containing protein</fullName>
    </recommendedName>
</protein>
<dbReference type="Pfam" id="PF20153">
    <property type="entry name" value="DUF6535"/>
    <property type="match status" value="1"/>
</dbReference>
<reference evidence="3" key="1">
    <citation type="submission" date="2023-03" db="EMBL/GenBank/DDBJ databases">
        <title>Massive genome expansion in bonnet fungi (Mycena s.s.) driven by repeated elements and novel gene families across ecological guilds.</title>
        <authorList>
            <consortium name="Lawrence Berkeley National Laboratory"/>
            <person name="Harder C.B."/>
            <person name="Miyauchi S."/>
            <person name="Viragh M."/>
            <person name="Kuo A."/>
            <person name="Thoen E."/>
            <person name="Andreopoulos B."/>
            <person name="Lu D."/>
            <person name="Skrede I."/>
            <person name="Drula E."/>
            <person name="Henrissat B."/>
            <person name="Morin E."/>
            <person name="Kohler A."/>
            <person name="Barry K."/>
            <person name="LaButti K."/>
            <person name="Morin E."/>
            <person name="Salamov A."/>
            <person name="Lipzen A."/>
            <person name="Mereny Z."/>
            <person name="Hegedus B."/>
            <person name="Baldrian P."/>
            <person name="Stursova M."/>
            <person name="Weitz H."/>
            <person name="Taylor A."/>
            <person name="Grigoriev I.V."/>
            <person name="Nagy L.G."/>
            <person name="Martin F."/>
            <person name="Kauserud H."/>
        </authorList>
    </citation>
    <scope>NUCLEOTIDE SEQUENCE</scope>
    <source>
        <strain evidence="3">CBHHK067</strain>
    </source>
</reference>
<dbReference type="EMBL" id="JARKIE010000156">
    <property type="protein sequence ID" value="KAJ7674292.1"/>
    <property type="molecule type" value="Genomic_DNA"/>
</dbReference>
<evidence type="ECO:0000313" key="4">
    <source>
        <dbReference type="Proteomes" id="UP001221757"/>
    </source>
</evidence>
<evidence type="ECO:0000259" key="2">
    <source>
        <dbReference type="Pfam" id="PF20153"/>
    </source>
</evidence>
<dbReference type="InterPro" id="IPR045338">
    <property type="entry name" value="DUF6535"/>
</dbReference>
<keyword evidence="1" id="KW-1133">Transmembrane helix</keyword>
<comment type="caution">
    <text evidence="3">The sequence shown here is derived from an EMBL/GenBank/DDBJ whole genome shotgun (WGS) entry which is preliminary data.</text>
</comment>